<dbReference type="InterPro" id="IPR001680">
    <property type="entry name" value="WD40_rpt"/>
</dbReference>
<sequence length="1250" mass="141202">MFVYLSKKIAIPNGVKLRSLAWNCEQGWIACGGDSGLLKVLKLDTGTGADKGKAPNNLSMNQTLDGHDGGIMVVGWNENYRKLTSSDSNGLIIVWMLHKGMWFEEMINNRNKSVVRDLRWTSDGQKICIVYEDGAVIVGSVDGNRLWGKELKRQLSHVEWSPDGRYILFGTLNGEVHIYDSSSGNYLSKLVLPCIDDTPQPVKLVGLHWSSNSYTYTGGEGLSDSKTPTLAVCFENGRCQVMRSEMDEKPALIDTGMRASNMQWNSQGTALAIGGVQTASTASGEKKDVGMVQFYSPTGQHLRTLKVPGSGIAAISWEGTGLRIALAVDSFIYFANVRPDYKWGFFNKSLVYSFTKMERPEHCVIFWNTKTNEKYTKYVKRLLHVKSAGDHCILVTKTEDTPGQHIVILCNEIGSPIDSKYFDMECLYVTVTLMHVVVCSEDMIWVWQYRSAASAKQDSIDPHYLVGLGSAILRKDTWERLFSVDENVTALSPAELVANDPIVFTKSKGTTNDAICAVCASEACILVGRESGTINVYTLPNISLANKFVLTCRPFMMALNCTSRRLSVIDINGVLLFYRISTSPDNSMEPPKPGERLSFERKDVWDMRWASDNEELFAMMEKTRMYIFRGVDPEEPVLSSAYLCTFNKLKIKAVLLDEIMSEPDHPQKDYVLNFETKSLRDTRELLNSVSIEDAYAFIEENPHPRLWKLLAEASLEKMNFTVAEKAFVKCQDYKGIQFVKKLDLLGDKQKQMAEVATYFKKFDEAEKIYKDIDRKDLAVELRVRLGDWFKVVQLVQEGGGDDILIMEAWNHIGDYYADRQKWAKAVQYYGQAKNYEKLVEFYYLLEDYKSMERLIDQLPEGSSLLVTLAHKFASVGFSTSAVQAFTKGGEIKAAVDCCVELNQWDQAVQLAEEHQLPEIPVYLSKYANHLVEKDNICHAVELYKKASRHTDAAKLLTKLAQRSGKLQKHLRAKQFHVLAALEIDKQRRKLLDTKATGKDAQAALMDAMLQHDSATGHDKHLDNAWRGAEAYHFFMLCQRQLYDTNIEATLITAMRLVEYDDILDELEVYSLVALAAYYAKNWGACSKAFIRLEALEAKPPDEDDTIITTNPTTEAAGVDNVINPQVDQMMQNLNTNLSKINVEQNARAKRAEDEMEGMRRKFQDLAMKIFICHPPDHNQQGKGQCPHCPAAIFEWASHCSGCNTTLHPCVVTGRTIMTNSYYTCRTCKHRAYDHEIYRFKNCPLCHSAIQ</sequence>
<evidence type="ECO:0000256" key="1">
    <source>
        <dbReference type="ARBA" id="ARBA00004120"/>
    </source>
</evidence>
<dbReference type="InterPro" id="IPR011990">
    <property type="entry name" value="TPR-like_helical_dom_sf"/>
</dbReference>
<dbReference type="InterPro" id="IPR056170">
    <property type="entry name" value="Znf_IFT121-like"/>
</dbReference>
<dbReference type="EMBL" id="HBGA01059762">
    <property type="protein sequence ID" value="CAD9011011.1"/>
    <property type="molecule type" value="Transcribed_RNA"/>
</dbReference>
<dbReference type="Pfam" id="PF25768">
    <property type="entry name" value="TPR_IFT121"/>
    <property type="match status" value="1"/>
</dbReference>
<evidence type="ECO:0000256" key="10">
    <source>
        <dbReference type="SAM" id="Coils"/>
    </source>
</evidence>
<protein>
    <recommendedName>
        <fullName evidence="17">Anaphase-promoting complex subunit 4 WD40 domain-containing protein</fullName>
    </recommendedName>
</protein>
<evidence type="ECO:0000256" key="3">
    <source>
        <dbReference type="ARBA" id="ARBA00022574"/>
    </source>
</evidence>
<evidence type="ECO:0000256" key="6">
    <source>
        <dbReference type="ARBA" id="ARBA00023069"/>
    </source>
</evidence>
<feature type="coiled-coil region" evidence="10">
    <location>
        <begin position="1134"/>
        <end position="1168"/>
    </location>
</feature>
<dbReference type="SUPFAM" id="SSF50978">
    <property type="entry name" value="WD40 repeat-like"/>
    <property type="match status" value="2"/>
</dbReference>
<dbReference type="Gene3D" id="2.130.10.10">
    <property type="entry name" value="YVTN repeat-like/Quinoprotein amine dehydrogenase"/>
    <property type="match status" value="2"/>
</dbReference>
<evidence type="ECO:0000256" key="2">
    <source>
        <dbReference type="ARBA" id="ARBA00022490"/>
    </source>
</evidence>
<feature type="domain" description="IFT121-like zinc finger" evidence="11">
    <location>
        <begin position="1208"/>
        <end position="1249"/>
    </location>
</feature>
<evidence type="ECO:0000256" key="5">
    <source>
        <dbReference type="ARBA" id="ARBA00022794"/>
    </source>
</evidence>
<name>A0A7S1IG30_9EUGL</name>
<dbReference type="InterPro" id="IPR015943">
    <property type="entry name" value="WD40/YVTN_repeat-like_dom_sf"/>
</dbReference>
<dbReference type="Pfam" id="PF23387">
    <property type="entry name" value="TPR_IFT80_172"/>
    <property type="match status" value="1"/>
</dbReference>
<dbReference type="Pfam" id="PF25170">
    <property type="entry name" value="TPR_WDR35"/>
    <property type="match status" value="1"/>
</dbReference>
<dbReference type="SUPFAM" id="SSF48452">
    <property type="entry name" value="TPR-like"/>
    <property type="match status" value="1"/>
</dbReference>
<evidence type="ECO:0000259" key="11">
    <source>
        <dbReference type="Pfam" id="PF23145"/>
    </source>
</evidence>
<dbReference type="Pfam" id="PF23145">
    <property type="entry name" value="Zf_2nd_IFT121"/>
    <property type="match status" value="1"/>
</dbReference>
<dbReference type="InterPro" id="IPR057979">
    <property type="entry name" value="TPR_IFT121"/>
</dbReference>
<evidence type="ECO:0000313" key="16">
    <source>
        <dbReference type="EMBL" id="CAD9011011.1"/>
    </source>
</evidence>
<reference evidence="16" key="1">
    <citation type="submission" date="2021-01" db="EMBL/GenBank/DDBJ databases">
        <authorList>
            <person name="Corre E."/>
            <person name="Pelletier E."/>
            <person name="Niang G."/>
            <person name="Scheremetjew M."/>
            <person name="Finn R."/>
            <person name="Kale V."/>
            <person name="Holt S."/>
            <person name="Cochrane G."/>
            <person name="Meng A."/>
            <person name="Brown T."/>
            <person name="Cohen L."/>
        </authorList>
    </citation>
    <scope>NUCLEOTIDE SEQUENCE</scope>
    <source>
        <strain evidence="16">NIES-381</strain>
    </source>
</reference>
<feature type="domain" description="IFT121/TULP4 N-terminal" evidence="14">
    <location>
        <begin position="1"/>
        <end position="338"/>
    </location>
</feature>
<dbReference type="SMART" id="SM00320">
    <property type="entry name" value="WD40"/>
    <property type="match status" value="5"/>
</dbReference>
<feature type="repeat" description="WD" evidence="9">
    <location>
        <begin position="64"/>
        <end position="95"/>
    </location>
</feature>
<evidence type="ECO:0000256" key="8">
    <source>
        <dbReference type="ARBA" id="ARBA00023273"/>
    </source>
</evidence>
<feature type="domain" description="IFT80/172/WDR35 TPR" evidence="12">
    <location>
        <begin position="706"/>
        <end position="796"/>
    </location>
</feature>
<dbReference type="PROSITE" id="PS50082">
    <property type="entry name" value="WD_REPEATS_2"/>
    <property type="match status" value="1"/>
</dbReference>
<dbReference type="GO" id="GO:0035721">
    <property type="term" value="P:intraciliary retrograde transport"/>
    <property type="evidence" value="ECO:0007669"/>
    <property type="project" value="TreeGrafter"/>
</dbReference>
<dbReference type="Gene3D" id="1.25.40.470">
    <property type="match status" value="2"/>
</dbReference>
<gene>
    <name evidence="16" type="ORF">EGYM00392_LOCUS22111</name>
</gene>
<dbReference type="GO" id="GO:1905515">
    <property type="term" value="P:non-motile cilium assembly"/>
    <property type="evidence" value="ECO:0007669"/>
    <property type="project" value="TreeGrafter"/>
</dbReference>
<dbReference type="PANTHER" id="PTHR12764:SF5">
    <property type="entry name" value="LD29485P"/>
    <property type="match status" value="1"/>
</dbReference>
<keyword evidence="2" id="KW-0963">Cytoplasm</keyword>
<evidence type="ECO:0000259" key="12">
    <source>
        <dbReference type="Pfam" id="PF23387"/>
    </source>
</evidence>
<comment type="subcellular location">
    <subcellularLocation>
        <location evidence="1">Cytoplasm</location>
        <location evidence="1">Cytoskeleton</location>
        <location evidence="1">Cilium basal body</location>
    </subcellularLocation>
</comment>
<dbReference type="InterPro" id="IPR036322">
    <property type="entry name" value="WD40_repeat_dom_sf"/>
</dbReference>
<keyword evidence="10" id="KW-0175">Coiled coil</keyword>
<dbReference type="Pfam" id="PF23390">
    <property type="entry name" value="Beta-prop_WDR35_2nd"/>
    <property type="match status" value="1"/>
</dbReference>
<evidence type="ECO:0000259" key="15">
    <source>
        <dbReference type="Pfam" id="PF25768"/>
    </source>
</evidence>
<evidence type="ECO:0000259" key="13">
    <source>
        <dbReference type="Pfam" id="PF23390"/>
    </source>
</evidence>
<dbReference type="GO" id="GO:0030991">
    <property type="term" value="C:intraciliary transport particle A"/>
    <property type="evidence" value="ECO:0007669"/>
    <property type="project" value="TreeGrafter"/>
</dbReference>
<dbReference type="Pfam" id="PF24797">
    <property type="entry name" value="Beta-prop_WDR35_TULP_N"/>
    <property type="match status" value="1"/>
</dbReference>
<evidence type="ECO:0000256" key="7">
    <source>
        <dbReference type="ARBA" id="ARBA00023212"/>
    </source>
</evidence>
<keyword evidence="6" id="KW-0969">Cilium</keyword>
<feature type="domain" description="IFT121-like TPR repeats" evidence="15">
    <location>
        <begin position="1022"/>
        <end position="1103"/>
    </location>
</feature>
<keyword evidence="7" id="KW-0206">Cytoskeleton</keyword>
<dbReference type="PIRSF" id="PIRSF037536">
    <property type="entry name" value="WD_repeat_p35"/>
    <property type="match status" value="1"/>
</dbReference>
<evidence type="ECO:0000259" key="14">
    <source>
        <dbReference type="Pfam" id="PF24797"/>
    </source>
</evidence>
<evidence type="ECO:0000256" key="4">
    <source>
        <dbReference type="ARBA" id="ARBA00022737"/>
    </source>
</evidence>
<dbReference type="AlphaFoldDB" id="A0A7S1IG30"/>
<keyword evidence="5" id="KW-0970">Cilium biogenesis/degradation</keyword>
<organism evidence="16">
    <name type="scientific">Eutreptiella gymnastica</name>
    <dbReference type="NCBI Taxonomy" id="73025"/>
    <lineage>
        <taxon>Eukaryota</taxon>
        <taxon>Discoba</taxon>
        <taxon>Euglenozoa</taxon>
        <taxon>Euglenida</taxon>
        <taxon>Spirocuta</taxon>
        <taxon>Euglenophyceae</taxon>
        <taxon>Eutreptiales</taxon>
        <taxon>Eutreptiaceae</taxon>
        <taxon>Eutreptiella</taxon>
    </lineage>
</organism>
<dbReference type="GO" id="GO:0097730">
    <property type="term" value="C:non-motile cilium"/>
    <property type="evidence" value="ECO:0007669"/>
    <property type="project" value="TreeGrafter"/>
</dbReference>
<accession>A0A7S1IG30</accession>
<dbReference type="InterPro" id="IPR017233">
    <property type="entry name" value="WDR35"/>
</dbReference>
<keyword evidence="8" id="KW-0966">Cell projection</keyword>
<dbReference type="InterPro" id="IPR056157">
    <property type="entry name" value="TPR_IFT80_172_dom"/>
</dbReference>
<keyword evidence="3 9" id="KW-0853">WD repeat</keyword>
<evidence type="ECO:0008006" key="17">
    <source>
        <dbReference type="Google" id="ProtNLM"/>
    </source>
</evidence>
<dbReference type="PANTHER" id="PTHR12764">
    <property type="entry name" value="WD REPEAT DOMAIN-RELATED"/>
    <property type="match status" value="1"/>
</dbReference>
<dbReference type="FunFam" id="1.25.40.470:FF:000004">
    <property type="entry name" value="WD repeat-containing protein 35"/>
    <property type="match status" value="1"/>
</dbReference>
<feature type="domain" description="IFT121 second beta-propeller" evidence="13">
    <location>
        <begin position="343"/>
        <end position="675"/>
    </location>
</feature>
<dbReference type="InterPro" id="IPR056159">
    <property type="entry name" value="Beta-prop_IFT121_TULP_N"/>
</dbReference>
<evidence type="ECO:0000256" key="9">
    <source>
        <dbReference type="PROSITE-ProRule" id="PRU00221"/>
    </source>
</evidence>
<dbReference type="InterPro" id="IPR039857">
    <property type="entry name" value="Ift122/121"/>
</dbReference>
<dbReference type="InterPro" id="IPR056158">
    <property type="entry name" value="Beta-prop_IFT121_2nd"/>
</dbReference>
<dbReference type="GO" id="GO:0061512">
    <property type="term" value="P:protein localization to cilium"/>
    <property type="evidence" value="ECO:0007669"/>
    <property type="project" value="TreeGrafter"/>
</dbReference>
<proteinExistence type="predicted"/>
<dbReference type="InterPro" id="IPR057361">
    <property type="entry name" value="TPR_WDR35"/>
</dbReference>
<keyword evidence="4" id="KW-0677">Repeat</keyword>